<dbReference type="AlphaFoldDB" id="A0A7G9WJF2"/>
<dbReference type="KEGG" id="caml:H6X83_04040"/>
<accession>A0A7G9WJF2</accession>
<proteinExistence type="predicted"/>
<keyword evidence="2" id="KW-1185">Reference proteome</keyword>
<evidence type="ECO:0000313" key="1">
    <source>
        <dbReference type="EMBL" id="QNO18814.1"/>
    </source>
</evidence>
<organism evidence="1 2">
    <name type="scientific">Caproicibacterium amylolyticum</name>
    <dbReference type="NCBI Taxonomy" id="2766537"/>
    <lineage>
        <taxon>Bacteria</taxon>
        <taxon>Bacillati</taxon>
        <taxon>Bacillota</taxon>
        <taxon>Clostridia</taxon>
        <taxon>Eubacteriales</taxon>
        <taxon>Oscillospiraceae</taxon>
        <taxon>Caproicibacterium</taxon>
    </lineage>
</organism>
<name>A0A7G9WJF2_9FIRM</name>
<evidence type="ECO:0000313" key="2">
    <source>
        <dbReference type="Proteomes" id="UP000516046"/>
    </source>
</evidence>
<dbReference type="Proteomes" id="UP000516046">
    <property type="component" value="Chromosome"/>
</dbReference>
<reference evidence="1 2" key="1">
    <citation type="submission" date="2020-08" db="EMBL/GenBank/DDBJ databases">
        <authorList>
            <person name="Ren C."/>
            <person name="Gu Y."/>
            <person name="Xu Y."/>
        </authorList>
    </citation>
    <scope>NUCLEOTIDE SEQUENCE [LARGE SCALE GENOMIC DNA]</scope>
    <source>
        <strain evidence="1 2">LBM18003</strain>
    </source>
</reference>
<gene>
    <name evidence="1" type="ORF">H6X83_04040</name>
</gene>
<dbReference type="EMBL" id="CP060696">
    <property type="protein sequence ID" value="QNO18814.1"/>
    <property type="molecule type" value="Genomic_DNA"/>
</dbReference>
<dbReference type="RefSeq" id="WP_212507881.1">
    <property type="nucleotide sequence ID" value="NZ_CP060696.1"/>
</dbReference>
<protein>
    <submittedName>
        <fullName evidence="1">Chloramphenicol resistance protein</fullName>
    </submittedName>
</protein>
<sequence>MADLIDSITAGMQEFLSTCPMIDGKKIKVNYLGNTAISYTLDEEPTEEKLDEFIGGSSIRRRLFIFASREAYSAAEIENMKVSAFFDDFSDWIETQNDADNLPKLPAGCEAQSVEVLTSGYSMSADAETHKQRYQIQLALEYFKE</sequence>